<dbReference type="GO" id="GO:0006189">
    <property type="term" value="P:'de novo' IMP biosynthetic process"/>
    <property type="evidence" value="ECO:0007669"/>
    <property type="project" value="UniProtKB-UniRule"/>
</dbReference>
<reference evidence="12 13" key="1">
    <citation type="submission" date="2018-05" db="EMBL/GenBank/DDBJ databases">
        <title>A metagenomic window into the 2 km-deep terrestrial subsurface aquifer revealed taxonomically and functionally diverse microbial community comprising novel uncultured bacterial lineages.</title>
        <authorList>
            <person name="Kadnikov V.V."/>
            <person name="Mardanov A.V."/>
            <person name="Beletsky A.V."/>
            <person name="Banks D."/>
            <person name="Pimenov N.V."/>
            <person name="Frank Y.A."/>
            <person name="Karnachuk O.V."/>
            <person name="Ravin N.V."/>
        </authorList>
    </citation>
    <scope>NUCLEOTIDE SEQUENCE [LARGE SCALE GENOMIC DNA]</scope>
    <source>
        <strain evidence="12">BY5</strain>
    </source>
</reference>
<evidence type="ECO:0000256" key="1">
    <source>
        <dbReference type="ARBA" id="ARBA00004672"/>
    </source>
</evidence>
<dbReference type="PANTHER" id="PTHR43700:SF1">
    <property type="entry name" value="PHOSPHORIBOSYLAMINOIMIDAZOLE-SUCCINOCARBOXAMIDE SYNTHASE"/>
    <property type="match status" value="1"/>
</dbReference>
<dbReference type="PROSITE" id="PS01057">
    <property type="entry name" value="SAICAR_SYNTHETASE_1"/>
    <property type="match status" value="1"/>
</dbReference>
<evidence type="ECO:0000313" key="12">
    <source>
        <dbReference type="EMBL" id="RCK78021.1"/>
    </source>
</evidence>
<keyword evidence="5 10" id="KW-0547">Nucleotide-binding</keyword>
<dbReference type="Pfam" id="PF01259">
    <property type="entry name" value="SAICAR_synt"/>
    <property type="match status" value="1"/>
</dbReference>
<dbReference type="CDD" id="cd01414">
    <property type="entry name" value="SAICAR_synt_Sc"/>
    <property type="match status" value="1"/>
</dbReference>
<evidence type="ECO:0000313" key="13">
    <source>
        <dbReference type="Proteomes" id="UP000252355"/>
    </source>
</evidence>
<organism evidence="12 13">
    <name type="scientific">Candidatus Ozemobacter sibiricus</name>
    <dbReference type="NCBI Taxonomy" id="2268124"/>
    <lineage>
        <taxon>Bacteria</taxon>
        <taxon>Candidatus Ozemobacteria</taxon>
        <taxon>Candidatus Ozemobacterales</taxon>
        <taxon>Candidatus Ozemobacteraceae</taxon>
        <taxon>Candidatus Ozemobacter</taxon>
    </lineage>
</organism>
<dbReference type="SUPFAM" id="SSF56104">
    <property type="entry name" value="SAICAR synthase-like"/>
    <property type="match status" value="1"/>
</dbReference>
<proteinExistence type="inferred from homology"/>
<sequence>MLLPMSHCSTPQLERLHSGKVRESFRLDPDRRLLVATDRISCFDRVLDTPIPGKGAVLNSLSAWWFEQLADLGPAHFLQSVDPAAMVVRETTPIRLEVIVRAHLTGSAWRAYAQGRREISGVRLPDGMAENQAFPEPIVTPTTKEATDREISPADLVAERWTTAEIWQQMVDFARRLFERGRQMLEARGLMLVDAKYEFGLGPDGRVTLIDELHTPDAARFWDREDYERDPRRAAFLDKEAVRQWLQANRTPQGFPTTLPDYVVEATHDRYRALYRRITGHDLALTDEDPRDRLTRNLVKAGLLKPGFVAVVMGSSGDLEFGRRVAAALEPYGVAVDLRVASAHKNGEDVVAMAREYNDAIEPGAVIAIAGRSNGLGGALAANLALPVINCPPFKDLADYQVNIHSSLQMPSQTPAMTILSPEAAALAAVRCLNRHLLRDATRAQIERTKTALQAEDRRVRGRA</sequence>
<evidence type="ECO:0000256" key="10">
    <source>
        <dbReference type="HAMAP-Rule" id="MF_00137"/>
    </source>
</evidence>
<evidence type="ECO:0000256" key="6">
    <source>
        <dbReference type="ARBA" id="ARBA00022755"/>
    </source>
</evidence>
<dbReference type="GO" id="GO:0004639">
    <property type="term" value="F:phosphoribosylaminoimidazolesuccinocarboxamide synthase activity"/>
    <property type="evidence" value="ECO:0007669"/>
    <property type="project" value="UniProtKB-UniRule"/>
</dbReference>
<evidence type="ECO:0000256" key="4">
    <source>
        <dbReference type="ARBA" id="ARBA00022598"/>
    </source>
</evidence>
<dbReference type="EC" id="6.3.2.6" evidence="10"/>
<evidence type="ECO:0000259" key="11">
    <source>
        <dbReference type="SMART" id="SM01001"/>
    </source>
</evidence>
<dbReference type="InterPro" id="IPR000031">
    <property type="entry name" value="PurE_dom"/>
</dbReference>
<comment type="caution">
    <text evidence="12">The sequence shown here is derived from an EMBL/GenBank/DDBJ whole genome shotgun (WGS) entry which is preliminary data.</text>
</comment>
<comment type="catalytic activity">
    <reaction evidence="9 10">
        <text>5-amino-1-(5-phospho-D-ribosyl)imidazole-4-carboxylate + L-aspartate + ATP = (2S)-2-[5-amino-1-(5-phospho-beta-D-ribosyl)imidazole-4-carboxamido]succinate + ADP + phosphate + 2 H(+)</text>
        <dbReference type="Rhea" id="RHEA:22628"/>
        <dbReference type="ChEBI" id="CHEBI:15378"/>
        <dbReference type="ChEBI" id="CHEBI:29991"/>
        <dbReference type="ChEBI" id="CHEBI:30616"/>
        <dbReference type="ChEBI" id="CHEBI:43474"/>
        <dbReference type="ChEBI" id="CHEBI:58443"/>
        <dbReference type="ChEBI" id="CHEBI:77657"/>
        <dbReference type="ChEBI" id="CHEBI:456216"/>
        <dbReference type="EC" id="6.3.2.6"/>
    </reaction>
</comment>
<keyword evidence="4 10" id="KW-0436">Ligase</keyword>
<dbReference type="Gene3D" id="3.30.200.20">
    <property type="entry name" value="Phosphorylase Kinase, domain 1"/>
    <property type="match status" value="1"/>
</dbReference>
<dbReference type="EMBL" id="QOQW01000029">
    <property type="protein sequence ID" value="RCK78021.1"/>
    <property type="molecule type" value="Genomic_DNA"/>
</dbReference>
<dbReference type="GO" id="GO:0005737">
    <property type="term" value="C:cytoplasm"/>
    <property type="evidence" value="ECO:0007669"/>
    <property type="project" value="TreeGrafter"/>
</dbReference>
<dbReference type="UniPathway" id="UPA00074">
    <property type="reaction ID" value="UER00131"/>
</dbReference>
<accession>A0A367ZKX2</accession>
<comment type="similarity">
    <text evidence="2 10">Belongs to the SAICAR synthetase family.</text>
</comment>
<dbReference type="InterPro" id="IPR018236">
    <property type="entry name" value="SAICAR_synthetase_CS"/>
</dbReference>
<evidence type="ECO:0000256" key="3">
    <source>
        <dbReference type="ARBA" id="ARBA00011020"/>
    </source>
</evidence>
<keyword evidence="7 10" id="KW-0067">ATP-binding</keyword>
<dbReference type="Pfam" id="PF00731">
    <property type="entry name" value="AIRC"/>
    <property type="match status" value="1"/>
</dbReference>
<dbReference type="PROSITE" id="PS01058">
    <property type="entry name" value="SAICAR_SYNTHETASE_2"/>
    <property type="match status" value="1"/>
</dbReference>
<dbReference type="Gene3D" id="3.30.470.20">
    <property type="entry name" value="ATP-grasp fold, B domain"/>
    <property type="match status" value="1"/>
</dbReference>
<dbReference type="HAMAP" id="MF_00137">
    <property type="entry name" value="SAICAR_synth"/>
    <property type="match status" value="1"/>
</dbReference>
<keyword evidence="8" id="KW-0511">Multifunctional enzyme</keyword>
<dbReference type="Gene3D" id="3.40.50.1970">
    <property type="match status" value="1"/>
</dbReference>
<dbReference type="Proteomes" id="UP000252355">
    <property type="component" value="Unassembled WGS sequence"/>
</dbReference>
<dbReference type="AlphaFoldDB" id="A0A367ZKX2"/>
<protein>
    <recommendedName>
        <fullName evidence="10">Phosphoribosylaminoimidazole-succinocarboxamide synthase</fullName>
        <ecNumber evidence="10">6.3.2.6</ecNumber>
    </recommendedName>
    <alternativeName>
        <fullName evidence="10">SAICAR synthetase</fullName>
    </alternativeName>
</protein>
<evidence type="ECO:0000256" key="9">
    <source>
        <dbReference type="ARBA" id="ARBA00048475"/>
    </source>
</evidence>
<keyword evidence="6 10" id="KW-0658">Purine biosynthesis</keyword>
<comment type="pathway">
    <text evidence="1 10">Purine metabolism; IMP biosynthesis via de novo pathway; 5-amino-1-(5-phospho-D-ribosyl)imidazole-4-carboxamide from 5-amino-1-(5-phospho-D-ribosyl)imidazole-4-carboxylate: step 1/2.</text>
</comment>
<evidence type="ECO:0000256" key="7">
    <source>
        <dbReference type="ARBA" id="ARBA00022840"/>
    </source>
</evidence>
<dbReference type="InterPro" id="IPR028923">
    <property type="entry name" value="SAICAR_synt/ADE2_N"/>
</dbReference>
<evidence type="ECO:0000256" key="2">
    <source>
        <dbReference type="ARBA" id="ARBA00010190"/>
    </source>
</evidence>
<gene>
    <name evidence="10" type="primary">purC</name>
    <name evidence="12" type="ORF">OZSIB_1930</name>
</gene>
<evidence type="ECO:0000256" key="5">
    <source>
        <dbReference type="ARBA" id="ARBA00022741"/>
    </source>
</evidence>
<feature type="domain" description="PurE" evidence="11">
    <location>
        <begin position="307"/>
        <end position="452"/>
    </location>
</feature>
<dbReference type="SUPFAM" id="SSF52255">
    <property type="entry name" value="N5-CAIR mutase (phosphoribosylaminoimidazole carboxylase, PurE)"/>
    <property type="match status" value="1"/>
</dbReference>
<evidence type="ECO:0000256" key="8">
    <source>
        <dbReference type="ARBA" id="ARBA00023268"/>
    </source>
</evidence>
<dbReference type="PANTHER" id="PTHR43700">
    <property type="entry name" value="PHOSPHORIBOSYLAMINOIMIDAZOLE-SUCCINOCARBOXAMIDE SYNTHASE"/>
    <property type="match status" value="1"/>
</dbReference>
<name>A0A367ZKX2_9BACT</name>
<comment type="similarity">
    <text evidence="3">In the N-terminal section; belongs to the SAICAR synthetase family.</text>
</comment>
<dbReference type="SMART" id="SM01001">
    <property type="entry name" value="AIRC"/>
    <property type="match status" value="1"/>
</dbReference>
<dbReference type="GO" id="GO:0005524">
    <property type="term" value="F:ATP binding"/>
    <property type="evidence" value="ECO:0007669"/>
    <property type="project" value="UniProtKB-KW"/>
</dbReference>